<gene>
    <name evidence="1" type="ORF">RPERSI_LOCUS5294</name>
</gene>
<keyword evidence="2" id="KW-1185">Reference proteome</keyword>
<dbReference type="Proteomes" id="UP000789920">
    <property type="component" value="Unassembled WGS sequence"/>
</dbReference>
<evidence type="ECO:0000313" key="2">
    <source>
        <dbReference type="Proteomes" id="UP000789920"/>
    </source>
</evidence>
<name>A0ACA9MEZ8_9GLOM</name>
<comment type="caution">
    <text evidence="1">The sequence shown here is derived from an EMBL/GenBank/DDBJ whole genome shotgun (WGS) entry which is preliminary data.</text>
</comment>
<sequence>LELKMKRENYLVMLVKDIVEMVVKKVVSNLKTFQRKQRKHRVSDHSTNTKCMNICHVEIEEKSHERREHNDEKTVKINKQPVQASHVDMDGTAGDYTDYEIVGCILDVKVTVCGIARSRCNIQYKGDQCYYTIESGYKKATFMIFDENDLDKYVMDNGSMMKNDDQRENKFVVMY</sequence>
<feature type="non-terminal residue" evidence="1">
    <location>
        <position position="1"/>
    </location>
</feature>
<dbReference type="EMBL" id="CAJVQC010007838">
    <property type="protein sequence ID" value="CAG8584673.1"/>
    <property type="molecule type" value="Genomic_DNA"/>
</dbReference>
<reference evidence="1" key="1">
    <citation type="submission" date="2021-06" db="EMBL/GenBank/DDBJ databases">
        <authorList>
            <person name="Kallberg Y."/>
            <person name="Tangrot J."/>
            <person name="Rosling A."/>
        </authorList>
    </citation>
    <scope>NUCLEOTIDE SEQUENCE</scope>
    <source>
        <strain evidence="1">MA461A</strain>
    </source>
</reference>
<accession>A0ACA9MEZ8</accession>
<organism evidence="1 2">
    <name type="scientific">Racocetra persica</name>
    <dbReference type="NCBI Taxonomy" id="160502"/>
    <lineage>
        <taxon>Eukaryota</taxon>
        <taxon>Fungi</taxon>
        <taxon>Fungi incertae sedis</taxon>
        <taxon>Mucoromycota</taxon>
        <taxon>Glomeromycotina</taxon>
        <taxon>Glomeromycetes</taxon>
        <taxon>Diversisporales</taxon>
        <taxon>Gigasporaceae</taxon>
        <taxon>Racocetra</taxon>
    </lineage>
</organism>
<protein>
    <submittedName>
        <fullName evidence="1">6463_t:CDS:1</fullName>
    </submittedName>
</protein>
<proteinExistence type="predicted"/>
<evidence type="ECO:0000313" key="1">
    <source>
        <dbReference type="EMBL" id="CAG8584673.1"/>
    </source>
</evidence>